<proteinExistence type="inferred from homology"/>
<dbReference type="KEGG" id="maer:DAI18_09810"/>
<feature type="transmembrane region" description="Helical" evidence="6">
    <location>
        <begin position="116"/>
        <end position="142"/>
    </location>
</feature>
<evidence type="ECO:0000256" key="5">
    <source>
        <dbReference type="ARBA" id="ARBA00023136"/>
    </source>
</evidence>
<keyword evidence="5 6" id="KW-0472">Membrane</keyword>
<keyword evidence="3 6" id="KW-0812">Transmembrane</keyword>
<comment type="subcellular location">
    <subcellularLocation>
        <location evidence="1">Membrane</location>
        <topology evidence="1">Multi-pass membrane protein</topology>
    </subcellularLocation>
</comment>
<comment type="similarity">
    <text evidence="2">Belongs to the oxidase-dependent Fe transporter (OFeT) (TC 9.A.10.1) family.</text>
</comment>
<dbReference type="GO" id="GO:0033573">
    <property type="term" value="C:high-affinity iron permease complex"/>
    <property type="evidence" value="ECO:0007669"/>
    <property type="project" value="InterPro"/>
</dbReference>
<dbReference type="RefSeq" id="WP_107889320.1">
    <property type="nucleotide sequence ID" value="NZ_CP028519.1"/>
</dbReference>
<evidence type="ECO:0000256" key="1">
    <source>
        <dbReference type="ARBA" id="ARBA00004141"/>
    </source>
</evidence>
<name>A0A2S0PAG6_9NEIS</name>
<evidence type="ECO:0000313" key="7">
    <source>
        <dbReference type="EMBL" id="AVY94303.1"/>
    </source>
</evidence>
<feature type="transmembrane region" description="Helical" evidence="6">
    <location>
        <begin position="181"/>
        <end position="201"/>
    </location>
</feature>
<dbReference type="GO" id="GO:0015093">
    <property type="term" value="F:ferrous iron transmembrane transporter activity"/>
    <property type="evidence" value="ECO:0007669"/>
    <property type="project" value="TreeGrafter"/>
</dbReference>
<feature type="transmembrane region" description="Helical" evidence="6">
    <location>
        <begin position="70"/>
        <end position="90"/>
    </location>
</feature>
<organism evidence="7 8">
    <name type="scientific">Microvirgula aerodenitrificans</name>
    <dbReference type="NCBI Taxonomy" id="57480"/>
    <lineage>
        <taxon>Bacteria</taxon>
        <taxon>Pseudomonadati</taxon>
        <taxon>Pseudomonadota</taxon>
        <taxon>Betaproteobacteria</taxon>
        <taxon>Neisseriales</taxon>
        <taxon>Aquaspirillaceae</taxon>
        <taxon>Microvirgula</taxon>
    </lineage>
</organism>
<evidence type="ECO:0000256" key="6">
    <source>
        <dbReference type="SAM" id="Phobius"/>
    </source>
</evidence>
<dbReference type="PANTHER" id="PTHR31632">
    <property type="entry name" value="IRON TRANSPORTER FTH1"/>
    <property type="match status" value="1"/>
</dbReference>
<protein>
    <submittedName>
        <fullName evidence="7">Iron transporter</fullName>
    </submittedName>
</protein>
<dbReference type="InterPro" id="IPR004923">
    <property type="entry name" value="FTR1/Fip1/EfeU"/>
</dbReference>
<keyword evidence="8" id="KW-1185">Reference proteome</keyword>
<feature type="transmembrane region" description="Helical" evidence="6">
    <location>
        <begin position="249"/>
        <end position="266"/>
    </location>
</feature>
<keyword evidence="4 6" id="KW-1133">Transmembrane helix</keyword>
<gene>
    <name evidence="7" type="ORF">DAI18_09810</name>
</gene>
<evidence type="ECO:0000313" key="8">
    <source>
        <dbReference type="Proteomes" id="UP000244173"/>
    </source>
</evidence>
<evidence type="ECO:0000256" key="4">
    <source>
        <dbReference type="ARBA" id="ARBA00022989"/>
    </source>
</evidence>
<feature type="transmembrane region" description="Helical" evidence="6">
    <location>
        <begin position="6"/>
        <end position="26"/>
    </location>
</feature>
<dbReference type="NCBIfam" id="NF041756">
    <property type="entry name" value="EfeU"/>
    <property type="match status" value="1"/>
</dbReference>
<dbReference type="EMBL" id="CP028519">
    <property type="protein sequence ID" value="AVY94303.1"/>
    <property type="molecule type" value="Genomic_DNA"/>
</dbReference>
<dbReference type="Proteomes" id="UP000244173">
    <property type="component" value="Chromosome"/>
</dbReference>
<feature type="transmembrane region" description="Helical" evidence="6">
    <location>
        <begin position="148"/>
        <end position="169"/>
    </location>
</feature>
<dbReference type="STRING" id="1122240.GCA_000620105_03185"/>
<dbReference type="OrthoDB" id="5294331at2"/>
<evidence type="ECO:0000256" key="3">
    <source>
        <dbReference type="ARBA" id="ARBA00022692"/>
    </source>
</evidence>
<feature type="transmembrane region" description="Helical" evidence="6">
    <location>
        <begin position="38"/>
        <end position="58"/>
    </location>
</feature>
<reference evidence="7 8" key="1">
    <citation type="submission" date="2018-04" db="EMBL/GenBank/DDBJ databases">
        <title>Denitrifier Microvirgula.</title>
        <authorList>
            <person name="Anderson E."/>
            <person name="Jang J."/>
            <person name="Ishii S."/>
        </authorList>
    </citation>
    <scope>NUCLEOTIDE SEQUENCE [LARGE SCALE GENOMIC DNA]</scope>
    <source>
        <strain evidence="7 8">BE2.4</strain>
    </source>
</reference>
<dbReference type="AlphaFoldDB" id="A0A2S0PAG6"/>
<dbReference type="PANTHER" id="PTHR31632:SF2">
    <property type="entry name" value="PLASMA MEMBRANE IRON PERMEASE"/>
    <property type="match status" value="1"/>
</dbReference>
<dbReference type="Pfam" id="PF03239">
    <property type="entry name" value="FTR1"/>
    <property type="match status" value="1"/>
</dbReference>
<sequence length="277" mass="29710">MLVPFLIMLREGMEAALIVGIIASYLRQSGQRKQMPAVWAGVVLACVLSLALGFLIEATQSEFPQKQQELFEAVVALVAVGILTSMVFWMKQAARSIKAHLHDSIDAALNKGNGQAYALVGMVFFAVAREGLESVFFLLAAFQQQEVGLAAPLGAMLGLAVAVALGIGIYQGGIRLDLRRFFRWTGVFILFVAAGLLAGAVKALHEAGVWNQLQTVVFDLSLALPADSPFGVILAGLFGYNDTPTVGEALAWLLFLLPSLYLFLAGRGQPALAHRTH</sequence>
<evidence type="ECO:0000256" key="2">
    <source>
        <dbReference type="ARBA" id="ARBA00008333"/>
    </source>
</evidence>
<accession>A0A2S0PAG6</accession>